<dbReference type="AlphaFoldDB" id="A0A3E1QAE8"/>
<dbReference type="NCBIfam" id="TIGR01200">
    <property type="entry name" value="GLPGLI"/>
    <property type="match status" value="1"/>
</dbReference>
<reference evidence="2 3" key="1">
    <citation type="journal article" date="2007" name="Int. J. Syst. Evol. Microbiol.">
        <title>Marixanthomonas ophiurae gen. nov., sp. nov., a marine bacterium of the family Flavobacteriaceae isolated from a deep-sea brittle star.</title>
        <authorList>
            <person name="Romanenko L.A."/>
            <person name="Uchino M."/>
            <person name="Frolova G.M."/>
            <person name="Mikhailov V.V."/>
        </authorList>
    </citation>
    <scope>NUCLEOTIDE SEQUENCE [LARGE SCALE GENOMIC DNA]</scope>
    <source>
        <strain evidence="2 3">KMM 3046</strain>
    </source>
</reference>
<dbReference type="InterPro" id="IPR005901">
    <property type="entry name" value="GLPGLI"/>
</dbReference>
<feature type="chain" id="PRO_5017826056" evidence="1">
    <location>
        <begin position="17"/>
        <end position="264"/>
    </location>
</feature>
<dbReference type="RefSeq" id="WP_117158072.1">
    <property type="nucleotide sequence ID" value="NZ_QVID01000001.1"/>
</dbReference>
<name>A0A3E1QAE8_9FLAO</name>
<dbReference type="EMBL" id="QVID01000001">
    <property type="protein sequence ID" value="RFN59074.1"/>
    <property type="molecule type" value="Genomic_DNA"/>
</dbReference>
<feature type="signal peptide" evidence="1">
    <location>
        <begin position="1"/>
        <end position="16"/>
    </location>
</feature>
<comment type="caution">
    <text evidence="2">The sequence shown here is derived from an EMBL/GenBank/DDBJ whole genome shotgun (WGS) entry which is preliminary data.</text>
</comment>
<accession>A0A3E1QAE8</accession>
<organism evidence="2 3">
    <name type="scientific">Marixanthomonas ophiurae</name>
    <dbReference type="NCBI Taxonomy" id="387659"/>
    <lineage>
        <taxon>Bacteria</taxon>
        <taxon>Pseudomonadati</taxon>
        <taxon>Bacteroidota</taxon>
        <taxon>Flavobacteriia</taxon>
        <taxon>Flavobacteriales</taxon>
        <taxon>Flavobacteriaceae</taxon>
        <taxon>Marixanthomonas</taxon>
    </lineage>
</organism>
<sequence>MKYLFILFFSSSILMAQNGKITYTSAINLNGSRFKETKKDLLFNKMASLYQKQPKSRAKTKKNSVTEKQTSSTNKEVNIYISVNNDSIGNQYYYNLKDKTFLCRGSVTENLKLKFYIYEDKGAAKILWKLQNDFKTISGYNCQKATGNFRGRSYEAWFTPEIPLPYGPWKLVGLPGLILEVYDLNKQVYFSADEISIPFKENTNLLKAPNNGKKIGHREFIKKRTERTDKISKAILSRMPQGSKTVINKIEINAIEMEFEWEKE</sequence>
<dbReference type="Pfam" id="PF22252">
    <property type="entry name" value="PNGase_F-II_N"/>
    <property type="match status" value="1"/>
</dbReference>
<evidence type="ECO:0000256" key="1">
    <source>
        <dbReference type="SAM" id="SignalP"/>
    </source>
</evidence>
<protein>
    <submittedName>
        <fullName evidence="2">GLPGLI family protein</fullName>
    </submittedName>
</protein>
<keyword evidence="3" id="KW-1185">Reference proteome</keyword>
<evidence type="ECO:0000313" key="2">
    <source>
        <dbReference type="EMBL" id="RFN59074.1"/>
    </source>
</evidence>
<gene>
    <name evidence="2" type="ORF">DZ858_03070</name>
</gene>
<keyword evidence="1" id="KW-0732">Signal</keyword>
<proteinExistence type="predicted"/>
<dbReference type="OrthoDB" id="1068986at2"/>
<dbReference type="Proteomes" id="UP000261082">
    <property type="component" value="Unassembled WGS sequence"/>
</dbReference>
<evidence type="ECO:0000313" key="3">
    <source>
        <dbReference type="Proteomes" id="UP000261082"/>
    </source>
</evidence>